<protein>
    <submittedName>
        <fullName evidence="3">DUF4446 family protein</fullName>
    </submittedName>
</protein>
<dbReference type="Proteomes" id="UP000450917">
    <property type="component" value="Unassembled WGS sequence"/>
</dbReference>
<keyword evidence="2" id="KW-0472">Membrane</keyword>
<evidence type="ECO:0000313" key="3">
    <source>
        <dbReference type="EMBL" id="MUG72876.1"/>
    </source>
</evidence>
<proteinExistence type="predicted"/>
<name>A0A7X2ZDI4_9BACL</name>
<organism evidence="3 4">
    <name type="scientific">Paenibacillus validus</name>
    <dbReference type="NCBI Taxonomy" id="44253"/>
    <lineage>
        <taxon>Bacteria</taxon>
        <taxon>Bacillati</taxon>
        <taxon>Bacillota</taxon>
        <taxon>Bacilli</taxon>
        <taxon>Bacillales</taxon>
        <taxon>Paenibacillaceae</taxon>
        <taxon>Paenibacillus</taxon>
    </lineage>
</organism>
<sequence length="159" mass="18099">MIIPVEVVFVAAAAIMVVFMIIVITLWVKLNKLRTKYMAMLNGTGSMNMEEIIIDLQQKYNDLKRSSEAADQTVQRIREHLNRMKSHVGIYRYNAFAESGSDLSFSVAIVDEQKNGVVLSGIHNREQTYVYAKPIEQGQSKYTLSPEEKEAINRSLLKE</sequence>
<dbReference type="InterPro" id="IPR027981">
    <property type="entry name" value="DUF4446"/>
</dbReference>
<reference evidence="3 4" key="1">
    <citation type="submission" date="2019-11" db="EMBL/GenBank/DDBJ databases">
        <title>Draft genome sequences of five Paenibacillus species of dairy origin.</title>
        <authorList>
            <person name="Olajide A.M."/>
            <person name="Chen S."/>
            <person name="Lapointe G."/>
        </authorList>
    </citation>
    <scope>NUCLEOTIDE SEQUENCE [LARGE SCALE GENOMIC DNA]</scope>
    <source>
        <strain evidence="3 4">2CS3</strain>
    </source>
</reference>
<evidence type="ECO:0000256" key="1">
    <source>
        <dbReference type="SAM" id="Coils"/>
    </source>
</evidence>
<keyword evidence="2" id="KW-0812">Transmembrane</keyword>
<dbReference type="AlphaFoldDB" id="A0A7X2ZDI4"/>
<keyword evidence="2" id="KW-1133">Transmembrane helix</keyword>
<evidence type="ECO:0000256" key="2">
    <source>
        <dbReference type="SAM" id="Phobius"/>
    </source>
</evidence>
<dbReference type="RefSeq" id="WP_127605344.1">
    <property type="nucleotide sequence ID" value="NZ_JARTHJ010000040.1"/>
</dbReference>
<keyword evidence="4" id="KW-1185">Reference proteome</keyword>
<dbReference type="EMBL" id="WNZX01000018">
    <property type="protein sequence ID" value="MUG72876.1"/>
    <property type="molecule type" value="Genomic_DNA"/>
</dbReference>
<keyword evidence="1" id="KW-0175">Coiled coil</keyword>
<comment type="caution">
    <text evidence="3">The sequence shown here is derived from an EMBL/GenBank/DDBJ whole genome shotgun (WGS) entry which is preliminary data.</text>
</comment>
<dbReference type="Pfam" id="PF14584">
    <property type="entry name" value="DUF4446"/>
    <property type="match status" value="1"/>
</dbReference>
<accession>A0A7X2ZDI4</accession>
<feature type="coiled-coil region" evidence="1">
    <location>
        <begin position="46"/>
        <end position="73"/>
    </location>
</feature>
<feature type="transmembrane region" description="Helical" evidence="2">
    <location>
        <begin position="6"/>
        <end position="28"/>
    </location>
</feature>
<evidence type="ECO:0000313" key="4">
    <source>
        <dbReference type="Proteomes" id="UP000450917"/>
    </source>
</evidence>
<gene>
    <name evidence="3" type="ORF">GNP93_19625</name>
</gene>